<evidence type="ECO:0000256" key="1">
    <source>
        <dbReference type="ARBA" id="ARBA00023015"/>
    </source>
</evidence>
<dbReference type="InterPro" id="IPR036388">
    <property type="entry name" value="WH-like_DNA-bd_sf"/>
</dbReference>
<keyword evidence="3" id="KW-0804">Transcription</keyword>
<dbReference type="PANTHER" id="PTHR33164:SF57">
    <property type="entry name" value="MARR-FAMILY TRANSCRIPTIONAL REGULATOR"/>
    <property type="match status" value="1"/>
</dbReference>
<sequence>MSTDDPVESVEHELAVLLRRARATSGAIAREVHPDVGAAAYGLLLNLQQTGGARMTDIAAYFGVGKPTISRQVGFLERLGLVERVSDSEDRRAVTLRLTEEGVERLATAQQARRARLRELLDAWPRRDLETMGRLLHRFNDLPF</sequence>
<accession>A0A927MZT3</accession>
<dbReference type="Pfam" id="PF12802">
    <property type="entry name" value="MarR_2"/>
    <property type="match status" value="1"/>
</dbReference>
<dbReference type="PROSITE" id="PS50995">
    <property type="entry name" value="HTH_MARR_2"/>
    <property type="match status" value="1"/>
</dbReference>
<dbReference type="InterPro" id="IPR000835">
    <property type="entry name" value="HTH_MarR-typ"/>
</dbReference>
<keyword evidence="6" id="KW-1185">Reference proteome</keyword>
<dbReference type="SUPFAM" id="SSF46785">
    <property type="entry name" value="Winged helix' DNA-binding domain"/>
    <property type="match status" value="1"/>
</dbReference>
<reference evidence="5" key="1">
    <citation type="submission" date="2020-10" db="EMBL/GenBank/DDBJ databases">
        <title>Sequencing the genomes of 1000 actinobacteria strains.</title>
        <authorList>
            <person name="Klenk H.-P."/>
        </authorList>
    </citation>
    <scope>NUCLEOTIDE SEQUENCE</scope>
    <source>
        <strain evidence="5">DSM 45354</strain>
    </source>
</reference>
<gene>
    <name evidence="5" type="ORF">HEB94_006222</name>
</gene>
<evidence type="ECO:0000259" key="4">
    <source>
        <dbReference type="PROSITE" id="PS50995"/>
    </source>
</evidence>
<dbReference type="GO" id="GO:0003677">
    <property type="term" value="F:DNA binding"/>
    <property type="evidence" value="ECO:0007669"/>
    <property type="project" value="UniProtKB-KW"/>
</dbReference>
<dbReference type="PANTHER" id="PTHR33164">
    <property type="entry name" value="TRANSCRIPTIONAL REGULATOR, MARR FAMILY"/>
    <property type="match status" value="1"/>
</dbReference>
<dbReference type="PROSITE" id="PS01117">
    <property type="entry name" value="HTH_MARR_1"/>
    <property type="match status" value="1"/>
</dbReference>
<name>A0A927MZT3_9ACTN</name>
<proteinExistence type="predicted"/>
<feature type="domain" description="HTH marR-type" evidence="4">
    <location>
        <begin position="11"/>
        <end position="141"/>
    </location>
</feature>
<dbReference type="GO" id="GO:0003700">
    <property type="term" value="F:DNA-binding transcription factor activity"/>
    <property type="evidence" value="ECO:0007669"/>
    <property type="project" value="InterPro"/>
</dbReference>
<dbReference type="Gene3D" id="1.10.10.10">
    <property type="entry name" value="Winged helix-like DNA-binding domain superfamily/Winged helix DNA-binding domain"/>
    <property type="match status" value="1"/>
</dbReference>
<evidence type="ECO:0000256" key="3">
    <source>
        <dbReference type="ARBA" id="ARBA00023163"/>
    </source>
</evidence>
<evidence type="ECO:0000256" key="2">
    <source>
        <dbReference type="ARBA" id="ARBA00023125"/>
    </source>
</evidence>
<protein>
    <submittedName>
        <fullName evidence="5">DNA-binding MarR family transcriptional regulator</fullName>
    </submittedName>
</protein>
<dbReference type="EMBL" id="JADBEM010000001">
    <property type="protein sequence ID" value="MBE1609374.1"/>
    <property type="molecule type" value="Genomic_DNA"/>
</dbReference>
<dbReference type="InterPro" id="IPR036390">
    <property type="entry name" value="WH_DNA-bd_sf"/>
</dbReference>
<dbReference type="GO" id="GO:0006950">
    <property type="term" value="P:response to stress"/>
    <property type="evidence" value="ECO:0007669"/>
    <property type="project" value="TreeGrafter"/>
</dbReference>
<evidence type="ECO:0000313" key="5">
    <source>
        <dbReference type="EMBL" id="MBE1609374.1"/>
    </source>
</evidence>
<dbReference type="PRINTS" id="PR00598">
    <property type="entry name" value="HTHMARR"/>
</dbReference>
<dbReference type="Proteomes" id="UP000638648">
    <property type="component" value="Unassembled WGS sequence"/>
</dbReference>
<comment type="caution">
    <text evidence="5">The sequence shown here is derived from an EMBL/GenBank/DDBJ whole genome shotgun (WGS) entry which is preliminary data.</text>
</comment>
<dbReference type="InterPro" id="IPR039422">
    <property type="entry name" value="MarR/SlyA-like"/>
</dbReference>
<keyword evidence="1" id="KW-0805">Transcription regulation</keyword>
<dbReference type="InterPro" id="IPR023187">
    <property type="entry name" value="Tscrpt_reg_MarR-type_CS"/>
</dbReference>
<dbReference type="AlphaFoldDB" id="A0A927MZT3"/>
<keyword evidence="2 5" id="KW-0238">DNA-binding</keyword>
<evidence type="ECO:0000313" key="6">
    <source>
        <dbReference type="Proteomes" id="UP000638648"/>
    </source>
</evidence>
<dbReference type="SMART" id="SM00347">
    <property type="entry name" value="HTH_MARR"/>
    <property type="match status" value="1"/>
</dbReference>
<organism evidence="5 6">
    <name type="scientific">Actinopolymorpha pittospori</name>
    <dbReference type="NCBI Taxonomy" id="648752"/>
    <lineage>
        <taxon>Bacteria</taxon>
        <taxon>Bacillati</taxon>
        <taxon>Actinomycetota</taxon>
        <taxon>Actinomycetes</taxon>
        <taxon>Propionibacteriales</taxon>
        <taxon>Actinopolymorphaceae</taxon>
        <taxon>Actinopolymorpha</taxon>
    </lineage>
</organism>
<dbReference type="RefSeq" id="WP_192752958.1">
    <property type="nucleotide sequence ID" value="NZ_BAABJL010000214.1"/>
</dbReference>